<sequence length="270" mass="30575">MVQTPLPLIEKNSIIQLQEVLPRVLAGEVTQAQMMSVCALYRRTGIARMFLSGLPDGFFEELSRSARALLFFLQSKDDLAKTTSRSEPFFDAIVCGDSEAERAIARSSRTTWNPGEEYEDDFLYARLLMERFTLEIPPPQLEAKLDRYAAFLGNGEDPRLDLCRALVATDAELFEESLGRLLDARTRELRKKIEAERLPPDDVTTTAHLSVEVLALLRLAERAGLTPREHYPLAPSVARRIHRARLPPRDSWRQWLTGAAGMLNTPRRTP</sequence>
<comment type="caution">
    <text evidence="1">The sequence shown here is derived from an EMBL/GenBank/DDBJ whole genome shotgun (WGS) entry which is preliminary data.</text>
</comment>
<dbReference type="STRING" id="83449.BON30_17075"/>
<accession>A0A1L9BAH6</accession>
<evidence type="ECO:0000313" key="1">
    <source>
        <dbReference type="EMBL" id="OJH39241.1"/>
    </source>
</evidence>
<name>A0A1L9BAH6_9BACT</name>
<keyword evidence="2" id="KW-1185">Reference proteome</keyword>
<dbReference type="Pfam" id="PF15575">
    <property type="entry name" value="Imm49"/>
    <property type="match status" value="1"/>
</dbReference>
<reference evidence="2" key="1">
    <citation type="submission" date="2016-11" db="EMBL/GenBank/DDBJ databases">
        <authorList>
            <person name="Shukria A."/>
            <person name="Stevens D.C."/>
        </authorList>
    </citation>
    <scope>NUCLEOTIDE SEQUENCE [LARGE SCALE GENOMIC DNA]</scope>
    <source>
        <strain evidence="2">Cbfe23</strain>
    </source>
</reference>
<evidence type="ECO:0000313" key="2">
    <source>
        <dbReference type="Proteomes" id="UP000182229"/>
    </source>
</evidence>
<dbReference type="AlphaFoldDB" id="A0A1L9BAH6"/>
<dbReference type="InterPro" id="IPR029074">
    <property type="entry name" value="Imm49"/>
</dbReference>
<proteinExistence type="predicted"/>
<dbReference type="Proteomes" id="UP000182229">
    <property type="component" value="Unassembled WGS sequence"/>
</dbReference>
<dbReference type="EMBL" id="MPIN01000004">
    <property type="protein sequence ID" value="OJH39241.1"/>
    <property type="molecule type" value="Genomic_DNA"/>
</dbReference>
<gene>
    <name evidence="1" type="ORF">BON30_17075</name>
</gene>
<organism evidence="1 2">
    <name type="scientific">Cystobacter ferrugineus</name>
    <dbReference type="NCBI Taxonomy" id="83449"/>
    <lineage>
        <taxon>Bacteria</taxon>
        <taxon>Pseudomonadati</taxon>
        <taxon>Myxococcota</taxon>
        <taxon>Myxococcia</taxon>
        <taxon>Myxococcales</taxon>
        <taxon>Cystobacterineae</taxon>
        <taxon>Archangiaceae</taxon>
        <taxon>Cystobacter</taxon>
    </lineage>
</organism>
<dbReference type="RefSeq" id="WP_071899412.1">
    <property type="nucleotide sequence ID" value="NZ_MPIN01000004.1"/>
</dbReference>
<protein>
    <submittedName>
        <fullName evidence="1">Uncharacterized protein</fullName>
    </submittedName>
</protein>
<reference evidence="1 2" key="2">
    <citation type="submission" date="2016-12" db="EMBL/GenBank/DDBJ databases">
        <title>Draft Genome Sequence of Cystobacter ferrugineus Strain Cbfe23.</title>
        <authorList>
            <person name="Akbar S."/>
            <person name="Dowd S.E."/>
            <person name="Stevens D.C."/>
        </authorList>
    </citation>
    <scope>NUCLEOTIDE SEQUENCE [LARGE SCALE GENOMIC DNA]</scope>
    <source>
        <strain evidence="1 2">Cbfe23</strain>
    </source>
</reference>